<dbReference type="GO" id="GO:0005730">
    <property type="term" value="C:nucleolus"/>
    <property type="evidence" value="ECO:0007669"/>
    <property type="project" value="TreeGrafter"/>
</dbReference>
<dbReference type="InterPro" id="IPR013865">
    <property type="entry name" value="FAM32A"/>
</dbReference>
<dbReference type="OrthoDB" id="205403at2759"/>
<feature type="compositionally biased region" description="Basic residues" evidence="1">
    <location>
        <begin position="23"/>
        <end position="36"/>
    </location>
</feature>
<dbReference type="Pfam" id="PF08555">
    <property type="entry name" value="FAM32A"/>
    <property type="match status" value="1"/>
</dbReference>
<dbReference type="AlphaFoldDB" id="A0A1Y2FTB5"/>
<dbReference type="EMBL" id="MCOG01000002">
    <property type="protein sequence ID" value="ORY86544.1"/>
    <property type="molecule type" value="Genomic_DNA"/>
</dbReference>
<accession>A0A1Y2FTB5</accession>
<reference evidence="2 3" key="1">
    <citation type="submission" date="2016-08" db="EMBL/GenBank/DDBJ databases">
        <title>A Parts List for Fungal Cellulosomes Revealed by Comparative Genomics.</title>
        <authorList>
            <consortium name="DOE Joint Genome Institute"/>
            <person name="Haitjema C.H."/>
            <person name="Gilmore S.P."/>
            <person name="Henske J.K."/>
            <person name="Solomon K.V."/>
            <person name="De Groot R."/>
            <person name="Kuo A."/>
            <person name="Mondo S.J."/>
            <person name="Salamov A.A."/>
            <person name="Labutti K."/>
            <person name="Zhao Z."/>
            <person name="Chiniquy J."/>
            <person name="Barry K."/>
            <person name="Brewer H.M."/>
            <person name="Purvine S.O."/>
            <person name="Wright A.T."/>
            <person name="Boxma B."/>
            <person name="Van Alen T."/>
            <person name="Hackstein J.H."/>
            <person name="Baker S.E."/>
            <person name="Grigoriev I.V."/>
            <person name="O'Malley M.A."/>
        </authorList>
    </citation>
    <scope>NUCLEOTIDE SEQUENCE [LARGE SCALE GENOMIC DNA]</scope>
    <source>
        <strain evidence="2 3">G1</strain>
    </source>
</reference>
<evidence type="ECO:0000313" key="3">
    <source>
        <dbReference type="Proteomes" id="UP000193920"/>
    </source>
</evidence>
<feature type="region of interest" description="Disordered" evidence="1">
    <location>
        <begin position="23"/>
        <end position="45"/>
    </location>
</feature>
<protein>
    <submittedName>
        <fullName evidence="2">DUF1754-domain-containing protein</fullName>
    </submittedName>
</protein>
<sequence>MSDYDLVQRGSLKLKSTIKDKSIKKKKKKDKKKKSKKEKEQILDAIEETLPPEEEIIEGKKTKAELRFEQVKLKRQLERVKEYAKTSHKEKVALFNEKLENQTEHYDVPKVGPG</sequence>
<name>A0A1Y2FTB5_9FUNG</name>
<gene>
    <name evidence="2" type="ORF">LY90DRAFT_663195</name>
</gene>
<comment type="caution">
    <text evidence="2">The sequence shown here is derived from an EMBL/GenBank/DDBJ whole genome shotgun (WGS) entry which is preliminary data.</text>
</comment>
<proteinExistence type="predicted"/>
<dbReference type="PANTHER" id="PTHR13282">
    <property type="entry name" value="PROTEIN FAM32A"/>
    <property type="match status" value="1"/>
</dbReference>
<evidence type="ECO:0000256" key="1">
    <source>
        <dbReference type="SAM" id="MobiDB-lite"/>
    </source>
</evidence>
<organism evidence="2 3">
    <name type="scientific">Neocallimastix californiae</name>
    <dbReference type="NCBI Taxonomy" id="1754190"/>
    <lineage>
        <taxon>Eukaryota</taxon>
        <taxon>Fungi</taxon>
        <taxon>Fungi incertae sedis</taxon>
        <taxon>Chytridiomycota</taxon>
        <taxon>Chytridiomycota incertae sedis</taxon>
        <taxon>Neocallimastigomycetes</taxon>
        <taxon>Neocallimastigales</taxon>
        <taxon>Neocallimastigaceae</taxon>
        <taxon>Neocallimastix</taxon>
    </lineage>
</organism>
<keyword evidence="3" id="KW-1185">Reference proteome</keyword>
<dbReference type="STRING" id="1754190.A0A1Y2FTB5"/>
<evidence type="ECO:0000313" key="2">
    <source>
        <dbReference type="EMBL" id="ORY86544.1"/>
    </source>
</evidence>
<dbReference type="Proteomes" id="UP000193920">
    <property type="component" value="Unassembled WGS sequence"/>
</dbReference>
<dbReference type="PANTHER" id="PTHR13282:SF6">
    <property type="entry name" value="PROTEIN FAM32A"/>
    <property type="match status" value="1"/>
</dbReference>